<keyword evidence="9" id="KW-0032">Aminotransferase</keyword>
<organism evidence="9 10">
    <name type="scientific">Paenibacillus foliorum</name>
    <dbReference type="NCBI Taxonomy" id="2654974"/>
    <lineage>
        <taxon>Bacteria</taxon>
        <taxon>Bacillati</taxon>
        <taxon>Bacillota</taxon>
        <taxon>Bacilli</taxon>
        <taxon>Bacillales</taxon>
        <taxon>Paenibacillaceae</taxon>
        <taxon>Paenibacillus</taxon>
    </lineage>
</organism>
<keyword evidence="4" id="KW-0663">Pyridoxal phosphate</keyword>
<dbReference type="GO" id="GO:0031071">
    <property type="term" value="F:cysteine desulfurase activity"/>
    <property type="evidence" value="ECO:0007669"/>
    <property type="project" value="UniProtKB-ARBA"/>
</dbReference>
<dbReference type="RefSeq" id="WP_171653630.1">
    <property type="nucleotide sequence ID" value="NZ_WHOD01000070.1"/>
</dbReference>
<dbReference type="InterPro" id="IPR000192">
    <property type="entry name" value="Aminotrans_V_dom"/>
</dbReference>
<protein>
    <submittedName>
        <fullName evidence="9">Aminotransferase class V-fold PLP-dependent enzyme</fullName>
    </submittedName>
</protein>
<dbReference type="InterPro" id="IPR016454">
    <property type="entry name" value="Cysteine_dSase"/>
</dbReference>
<dbReference type="GO" id="GO:0051536">
    <property type="term" value="F:iron-sulfur cluster binding"/>
    <property type="evidence" value="ECO:0007669"/>
    <property type="project" value="UniProtKB-KW"/>
</dbReference>
<sequence>MLYLDYAATTPPYDEVVDTMSEVMKKHYGNPSSLHKLGVEAEQLVSQARAVIAKSMRCRPEEIIITSGGTESNNLAIQGAVRRFRHRGNHIITSVVEHASVYDTCRALERQGCRVTYLPVDATGAVKLEDLELALTEDTILVSVMAVNNETGRIQPIEQIADLLKRLQSKALFHVDAVQAVCKLPMNLAIQRIDLLSCSAHKMRGPKGIGFLYCRQNLELEPLLWGGGQESGIRSGTQNVPAIVGMAKAMRIATDHQEQFYEHTAHLRQRFIEGINDIPELVLNASVHPMDMVPYILHFSFPGMRSEVLLHALEQHGIYVSTGSACSSGAIQPSRVLKAMGYEDNRATSGIRISYSLDHTREDADYFCRILKQVVDQLKQTSTLTSQRRRR</sequence>
<evidence type="ECO:0000313" key="9">
    <source>
        <dbReference type="EMBL" id="NOU95438.1"/>
    </source>
</evidence>
<dbReference type="PROSITE" id="PS00595">
    <property type="entry name" value="AA_TRANSFER_CLASS_5"/>
    <property type="match status" value="1"/>
</dbReference>
<feature type="domain" description="Aminotransferase class V" evidence="8">
    <location>
        <begin position="3"/>
        <end position="367"/>
    </location>
</feature>
<dbReference type="InterPro" id="IPR015421">
    <property type="entry name" value="PyrdxlP-dep_Trfase_major"/>
</dbReference>
<evidence type="ECO:0000259" key="8">
    <source>
        <dbReference type="Pfam" id="PF00266"/>
    </source>
</evidence>
<evidence type="ECO:0000256" key="3">
    <source>
        <dbReference type="ARBA" id="ARBA00022723"/>
    </source>
</evidence>
<comment type="caution">
    <text evidence="9">The sequence shown here is derived from an EMBL/GenBank/DDBJ whole genome shotgun (WGS) entry which is preliminary data.</text>
</comment>
<comment type="similarity">
    <text evidence="2">Belongs to the class-V pyridoxal-phosphate-dependent aminotransferase family. NifS/IscS subfamily.</text>
</comment>
<dbReference type="SUPFAM" id="SSF53383">
    <property type="entry name" value="PLP-dependent transferases"/>
    <property type="match status" value="1"/>
</dbReference>
<dbReference type="GO" id="GO:0046872">
    <property type="term" value="F:metal ion binding"/>
    <property type="evidence" value="ECO:0007669"/>
    <property type="project" value="UniProtKB-KW"/>
</dbReference>
<dbReference type="Gene3D" id="3.90.1150.10">
    <property type="entry name" value="Aspartate Aminotransferase, domain 1"/>
    <property type="match status" value="1"/>
</dbReference>
<evidence type="ECO:0000256" key="2">
    <source>
        <dbReference type="ARBA" id="ARBA00006490"/>
    </source>
</evidence>
<comment type="cofactor">
    <cofactor evidence="1 7">
        <name>pyridoxal 5'-phosphate</name>
        <dbReference type="ChEBI" id="CHEBI:597326"/>
    </cofactor>
</comment>
<dbReference type="NCBIfam" id="NF002806">
    <property type="entry name" value="PRK02948.1"/>
    <property type="match status" value="1"/>
</dbReference>
<keyword evidence="6" id="KW-0411">Iron-sulfur</keyword>
<keyword evidence="5" id="KW-0408">Iron</keyword>
<evidence type="ECO:0000256" key="4">
    <source>
        <dbReference type="ARBA" id="ARBA00022898"/>
    </source>
</evidence>
<keyword evidence="3" id="KW-0479">Metal-binding</keyword>
<dbReference type="InterPro" id="IPR015424">
    <property type="entry name" value="PyrdxlP-dep_Trfase"/>
</dbReference>
<dbReference type="InterPro" id="IPR015422">
    <property type="entry name" value="PyrdxlP-dep_Trfase_small"/>
</dbReference>
<accession>A0A972K310</accession>
<evidence type="ECO:0000256" key="1">
    <source>
        <dbReference type="ARBA" id="ARBA00001933"/>
    </source>
</evidence>
<reference evidence="9" key="1">
    <citation type="submission" date="2019-10" db="EMBL/GenBank/DDBJ databases">
        <title>Description of Paenibacillus glebae sp. nov.</title>
        <authorList>
            <person name="Carlier A."/>
            <person name="Qi S."/>
        </authorList>
    </citation>
    <scope>NUCLEOTIDE SEQUENCE</scope>
    <source>
        <strain evidence="9">LMG 31456</strain>
    </source>
</reference>
<keyword evidence="9" id="KW-0808">Transferase</keyword>
<keyword evidence="10" id="KW-1185">Reference proteome</keyword>
<proteinExistence type="inferred from homology"/>
<dbReference type="Gene3D" id="3.40.640.10">
    <property type="entry name" value="Type I PLP-dependent aspartate aminotransferase-like (Major domain)"/>
    <property type="match status" value="1"/>
</dbReference>
<dbReference type="GO" id="GO:0008483">
    <property type="term" value="F:transaminase activity"/>
    <property type="evidence" value="ECO:0007669"/>
    <property type="project" value="UniProtKB-KW"/>
</dbReference>
<dbReference type="EMBL" id="WHOD01000070">
    <property type="protein sequence ID" value="NOU95438.1"/>
    <property type="molecule type" value="Genomic_DNA"/>
</dbReference>
<dbReference type="Proteomes" id="UP000641588">
    <property type="component" value="Unassembled WGS sequence"/>
</dbReference>
<dbReference type="PIRSF" id="PIRSF005572">
    <property type="entry name" value="NifS"/>
    <property type="match status" value="1"/>
</dbReference>
<gene>
    <name evidence="9" type="ORF">GC093_19725</name>
</gene>
<name>A0A972K310_9BACL</name>
<dbReference type="FunFam" id="3.40.640.10:FF:000084">
    <property type="entry name" value="IscS-like cysteine desulfurase"/>
    <property type="match status" value="1"/>
</dbReference>
<evidence type="ECO:0000256" key="6">
    <source>
        <dbReference type="ARBA" id="ARBA00023014"/>
    </source>
</evidence>
<dbReference type="PANTHER" id="PTHR11601:SF50">
    <property type="entry name" value="CYSTEINE DESULFURASE ISCS 2-RELATED"/>
    <property type="match status" value="1"/>
</dbReference>
<dbReference type="PANTHER" id="PTHR11601">
    <property type="entry name" value="CYSTEINE DESULFURYLASE FAMILY MEMBER"/>
    <property type="match status" value="1"/>
</dbReference>
<evidence type="ECO:0000256" key="5">
    <source>
        <dbReference type="ARBA" id="ARBA00023004"/>
    </source>
</evidence>
<dbReference type="InterPro" id="IPR020578">
    <property type="entry name" value="Aminotrans_V_PyrdxlP_BS"/>
</dbReference>
<evidence type="ECO:0000256" key="7">
    <source>
        <dbReference type="RuleBase" id="RU004504"/>
    </source>
</evidence>
<dbReference type="Gene3D" id="1.10.260.50">
    <property type="match status" value="1"/>
</dbReference>
<dbReference type="Pfam" id="PF00266">
    <property type="entry name" value="Aminotran_5"/>
    <property type="match status" value="1"/>
</dbReference>
<dbReference type="AlphaFoldDB" id="A0A972K310"/>
<evidence type="ECO:0000313" key="10">
    <source>
        <dbReference type="Proteomes" id="UP000641588"/>
    </source>
</evidence>